<evidence type="ECO:0000313" key="3">
    <source>
        <dbReference type="Proteomes" id="UP000294613"/>
    </source>
</evidence>
<dbReference type="Proteomes" id="UP000294613">
    <property type="component" value="Unassembled WGS sequence"/>
</dbReference>
<reference evidence="1 4" key="1">
    <citation type="journal article" date="2018" name="Int. J. Syst. Evol. Microbiol.">
        <title>Draft Genome Sequence of Faecalimonas umbilicata JCM 30896T, an Acetate-Producing Bacterium Isolated from Human Feces.</title>
        <authorList>
            <person name="Sakamoto M."/>
            <person name="Ikeyama N."/>
            <person name="Yuki M."/>
            <person name="Ohkuma M."/>
        </authorList>
    </citation>
    <scope>NUCLEOTIDE SEQUENCE [LARGE SCALE GENOMIC DNA]</scope>
    <source>
        <strain evidence="1 4">EGH7</strain>
    </source>
</reference>
<evidence type="ECO:0000313" key="2">
    <source>
        <dbReference type="EMBL" id="TCS69590.1"/>
    </source>
</evidence>
<sequence>MHVKGIGIILIVLGTSGIGYLTAADLKRHLNDLKWLRRILLLLKEEIAYTHAPLEEAFARISRKVKAPYCLFLTQVSGQLARRAGSSFAEIWSCAVEERLCTTKLTREELEELKEFGNSIGYLGGHAQEGAIDLYLEQLKVEVQDVREGLAAKQKLCSCLGVMSGIFITILLI</sequence>
<name>A0A4R3JTG5_9FIRM</name>
<comment type="caution">
    <text evidence="2">The sequence shown here is derived from an EMBL/GenBank/DDBJ whole genome shotgun (WGS) entry which is preliminary data.</text>
</comment>
<dbReference type="Pfam" id="PF09548">
    <property type="entry name" value="Spore_III_AB"/>
    <property type="match status" value="1"/>
</dbReference>
<proteinExistence type="predicted"/>
<reference evidence="2 3" key="2">
    <citation type="submission" date="2019-03" db="EMBL/GenBank/DDBJ databases">
        <title>Genomic Encyclopedia of Type Strains, Phase IV (KMG-IV): sequencing the most valuable type-strain genomes for metagenomic binning, comparative biology and taxonomic classification.</title>
        <authorList>
            <person name="Goeker M."/>
        </authorList>
    </citation>
    <scope>NUCLEOTIDE SEQUENCE [LARGE SCALE GENOMIC DNA]</scope>
    <source>
        <strain evidence="2 3">DSM 103426</strain>
    </source>
</reference>
<dbReference type="Proteomes" id="UP000702954">
    <property type="component" value="Unassembled WGS sequence"/>
</dbReference>
<organism evidence="2 3">
    <name type="scientific">Faecalimonas umbilicata</name>
    <dbReference type="NCBI Taxonomy" id="1912855"/>
    <lineage>
        <taxon>Bacteria</taxon>
        <taxon>Bacillati</taxon>
        <taxon>Bacillota</taxon>
        <taxon>Clostridia</taxon>
        <taxon>Lachnospirales</taxon>
        <taxon>Lachnospiraceae</taxon>
        <taxon>Faecalimonas</taxon>
    </lineage>
</organism>
<dbReference type="InterPro" id="IPR014198">
    <property type="entry name" value="Spore_III_AB"/>
</dbReference>
<evidence type="ECO:0000313" key="4">
    <source>
        <dbReference type="Proteomes" id="UP000702954"/>
    </source>
</evidence>
<dbReference type="EMBL" id="BHEO01000008">
    <property type="protein sequence ID" value="GBU05998.1"/>
    <property type="molecule type" value="Genomic_DNA"/>
</dbReference>
<dbReference type="EMBL" id="SLZV01000003">
    <property type="protein sequence ID" value="TCS69590.1"/>
    <property type="molecule type" value="Genomic_DNA"/>
</dbReference>
<evidence type="ECO:0000313" key="1">
    <source>
        <dbReference type="EMBL" id="GBU05998.1"/>
    </source>
</evidence>
<accession>A0A4R3JTG5</accession>
<keyword evidence="4" id="KW-1185">Reference proteome</keyword>
<protein>
    <submittedName>
        <fullName evidence="2">Stage III sporulation protein AB</fullName>
    </submittedName>
</protein>
<gene>
    <name evidence="2" type="ORF">EDD74_10340</name>
    <name evidence="1" type="ORF">FAEUMB_25390</name>
</gene>
<dbReference type="PIRSF" id="PIRSF021435">
    <property type="entry name" value="SpoIIIAB"/>
    <property type="match status" value="1"/>
</dbReference>
<dbReference type="RefSeq" id="WP_039861331.1">
    <property type="nucleotide sequence ID" value="NZ_BHEO01000008.1"/>
</dbReference>
<dbReference type="AlphaFoldDB" id="A0A4R3JTG5"/>